<keyword evidence="4" id="KW-0804">Transcription</keyword>
<evidence type="ECO:0000256" key="3">
    <source>
        <dbReference type="ARBA" id="ARBA00023125"/>
    </source>
</evidence>
<dbReference type="GO" id="GO:0003700">
    <property type="term" value="F:DNA-binding transcription factor activity"/>
    <property type="evidence" value="ECO:0007669"/>
    <property type="project" value="InterPro"/>
</dbReference>
<comment type="caution">
    <text evidence="8">The sequence shown here is derived from an EMBL/GenBank/DDBJ whole genome shotgun (WGS) entry which is preliminary data.</text>
</comment>
<keyword evidence="9" id="KW-1185">Reference proteome</keyword>
<dbReference type="InterPro" id="IPR005119">
    <property type="entry name" value="LysR_subst-bd"/>
</dbReference>
<evidence type="ECO:0000256" key="2">
    <source>
        <dbReference type="ARBA" id="ARBA00023015"/>
    </source>
</evidence>
<evidence type="ECO:0000256" key="4">
    <source>
        <dbReference type="ARBA" id="ARBA00023163"/>
    </source>
</evidence>
<dbReference type="Gene3D" id="1.10.10.10">
    <property type="entry name" value="Winged helix-like DNA-binding domain superfamily/Winged helix DNA-binding domain"/>
    <property type="match status" value="1"/>
</dbReference>
<feature type="domain" description="HTH lysR-type" evidence="6">
    <location>
        <begin position="6"/>
        <end position="65"/>
    </location>
</feature>
<evidence type="ECO:0000256" key="1">
    <source>
        <dbReference type="ARBA" id="ARBA00009437"/>
    </source>
</evidence>
<dbReference type="CDD" id="cd05466">
    <property type="entry name" value="PBP2_LTTR_substrate"/>
    <property type="match status" value="1"/>
</dbReference>
<keyword evidence="3" id="KW-0238">DNA-binding</keyword>
<feature type="compositionally biased region" description="Pro residues" evidence="5">
    <location>
        <begin position="90"/>
        <end position="99"/>
    </location>
</feature>
<dbReference type="GO" id="GO:0003677">
    <property type="term" value="F:DNA binding"/>
    <property type="evidence" value="ECO:0007669"/>
    <property type="project" value="UniProtKB-KW"/>
</dbReference>
<dbReference type="SUPFAM" id="SSF53850">
    <property type="entry name" value="Periplasmic binding protein-like II"/>
    <property type="match status" value="1"/>
</dbReference>
<sequence length="331" mass="35551">MITPTLRQLDIFAQMIASGAVAVCARDLGLTPGEVEAEIDALETRLGHRLFDRKGGVAILTDAGRKTVEAMQHLSEIAPDDWQDGSTPVAAPPTPASAPSPLHAPLPLRMPQPEATRMTPLRRASPRETITIAAHPAIFSHFQDALTAFEDTNAQDVAITLDLDIHSAAQAIPALARGRIDIAYFYALGEPDGWPSRYAWSEQMTLYIGGAHPLAAQDSVGHADLARIAPVMLPPGNSLRPLIDAALDAAGVARAEPVLETDNLYDIMMAVRDGAGYFAAFGPLARDFARMNGIRRLPIAFPLPPIDVRQAVRSGADDDSMPAVLSEYLFR</sequence>
<name>A0A437J5K1_9SPHN</name>
<dbReference type="InterPro" id="IPR036390">
    <property type="entry name" value="WH_DNA-bd_sf"/>
</dbReference>
<dbReference type="EMBL" id="RZUL01000004">
    <property type="protein sequence ID" value="RVT40186.1"/>
    <property type="molecule type" value="Genomic_DNA"/>
</dbReference>
<dbReference type="InterPro" id="IPR000847">
    <property type="entry name" value="LysR_HTH_N"/>
</dbReference>
<dbReference type="Proteomes" id="UP000282977">
    <property type="component" value="Unassembled WGS sequence"/>
</dbReference>
<dbReference type="GO" id="GO:0032993">
    <property type="term" value="C:protein-DNA complex"/>
    <property type="evidence" value="ECO:0007669"/>
    <property type="project" value="TreeGrafter"/>
</dbReference>
<dbReference type="RefSeq" id="WP_127691285.1">
    <property type="nucleotide sequence ID" value="NZ_RZUL01000004.1"/>
</dbReference>
<dbReference type="SUPFAM" id="SSF46785">
    <property type="entry name" value="Winged helix' DNA-binding domain"/>
    <property type="match status" value="1"/>
</dbReference>
<organism evidence="8 9">
    <name type="scientific">Sphingobium algorifonticola</name>
    <dbReference type="NCBI Taxonomy" id="2008318"/>
    <lineage>
        <taxon>Bacteria</taxon>
        <taxon>Pseudomonadati</taxon>
        <taxon>Pseudomonadota</taxon>
        <taxon>Alphaproteobacteria</taxon>
        <taxon>Sphingomonadales</taxon>
        <taxon>Sphingomonadaceae</taxon>
        <taxon>Sphingobium</taxon>
    </lineage>
</organism>
<proteinExistence type="inferred from homology"/>
<dbReference type="Pfam" id="PF00126">
    <property type="entry name" value="HTH_1"/>
    <property type="match status" value="1"/>
</dbReference>
<keyword evidence="2" id="KW-0805">Transcription regulation</keyword>
<evidence type="ECO:0000313" key="9">
    <source>
        <dbReference type="Proteomes" id="UP000282977"/>
    </source>
</evidence>
<dbReference type="OrthoDB" id="464481at2"/>
<reference evidence="8 9" key="1">
    <citation type="submission" date="2019-01" db="EMBL/GenBank/DDBJ databases">
        <authorList>
            <person name="Chen W.-M."/>
        </authorList>
    </citation>
    <scope>NUCLEOTIDE SEQUENCE [LARGE SCALE GENOMIC DNA]</scope>
    <source>
        <strain evidence="8 9">TLA-22</strain>
    </source>
</reference>
<evidence type="ECO:0000256" key="5">
    <source>
        <dbReference type="SAM" id="MobiDB-lite"/>
    </source>
</evidence>
<feature type="domain" description="LysR substrate-binding" evidence="7">
    <location>
        <begin position="124"/>
        <end position="317"/>
    </location>
</feature>
<dbReference type="PANTHER" id="PTHR30346">
    <property type="entry name" value="TRANSCRIPTIONAL DUAL REGULATOR HCAR-RELATED"/>
    <property type="match status" value="1"/>
</dbReference>
<dbReference type="PANTHER" id="PTHR30346:SF28">
    <property type="entry name" value="HTH-TYPE TRANSCRIPTIONAL REGULATOR CYNR"/>
    <property type="match status" value="1"/>
</dbReference>
<dbReference type="Gene3D" id="3.40.190.290">
    <property type="match status" value="1"/>
</dbReference>
<feature type="region of interest" description="Disordered" evidence="5">
    <location>
        <begin position="78"/>
        <end position="99"/>
    </location>
</feature>
<dbReference type="Pfam" id="PF03466">
    <property type="entry name" value="LysR_substrate"/>
    <property type="match status" value="1"/>
</dbReference>
<dbReference type="AlphaFoldDB" id="A0A437J5K1"/>
<evidence type="ECO:0000259" key="7">
    <source>
        <dbReference type="Pfam" id="PF03466"/>
    </source>
</evidence>
<evidence type="ECO:0000259" key="6">
    <source>
        <dbReference type="Pfam" id="PF00126"/>
    </source>
</evidence>
<evidence type="ECO:0000313" key="8">
    <source>
        <dbReference type="EMBL" id="RVT40186.1"/>
    </source>
</evidence>
<comment type="similarity">
    <text evidence="1">Belongs to the LysR transcriptional regulatory family.</text>
</comment>
<accession>A0A437J5K1</accession>
<gene>
    <name evidence="8" type="ORF">ENE74_12625</name>
</gene>
<dbReference type="InterPro" id="IPR036388">
    <property type="entry name" value="WH-like_DNA-bd_sf"/>
</dbReference>
<protein>
    <submittedName>
        <fullName evidence="8">LysR family transcriptional regulator</fullName>
    </submittedName>
</protein>